<name>A0A3D4VDW9_9BACT</name>
<dbReference type="InterPro" id="IPR023090">
    <property type="entry name" value="UPF0702_alpha/beta_dom_sf"/>
</dbReference>
<comment type="similarity">
    <text evidence="2">Belongs to the UPF0702 family.</text>
</comment>
<evidence type="ECO:0000256" key="7">
    <source>
        <dbReference type="SAM" id="Phobius"/>
    </source>
</evidence>
<evidence type="ECO:0000256" key="5">
    <source>
        <dbReference type="ARBA" id="ARBA00022989"/>
    </source>
</evidence>
<dbReference type="Gene3D" id="3.30.240.20">
    <property type="entry name" value="bsu07140 like domains"/>
    <property type="match status" value="1"/>
</dbReference>
<keyword evidence="6 7" id="KW-0472">Membrane</keyword>
<comment type="caution">
    <text evidence="9">The sequence shown here is derived from an EMBL/GenBank/DDBJ whole genome shotgun (WGS) entry which is preliminary data.</text>
</comment>
<keyword evidence="4 7" id="KW-0812">Transmembrane</keyword>
<keyword evidence="3" id="KW-1003">Cell membrane</keyword>
<evidence type="ECO:0000256" key="3">
    <source>
        <dbReference type="ARBA" id="ARBA00022475"/>
    </source>
</evidence>
<dbReference type="GO" id="GO:0005886">
    <property type="term" value="C:plasma membrane"/>
    <property type="evidence" value="ECO:0007669"/>
    <property type="project" value="UniProtKB-SubCell"/>
</dbReference>
<evidence type="ECO:0000256" key="1">
    <source>
        <dbReference type="ARBA" id="ARBA00004651"/>
    </source>
</evidence>
<accession>A0A3D4VDW9</accession>
<keyword evidence="5 7" id="KW-1133">Transmembrane helix</keyword>
<evidence type="ECO:0000256" key="2">
    <source>
        <dbReference type="ARBA" id="ARBA00006448"/>
    </source>
</evidence>
<dbReference type="Pfam" id="PF04239">
    <property type="entry name" value="DUF421"/>
    <property type="match status" value="1"/>
</dbReference>
<feature type="transmembrane region" description="Helical" evidence="7">
    <location>
        <begin position="27"/>
        <end position="45"/>
    </location>
</feature>
<evidence type="ECO:0000313" key="9">
    <source>
        <dbReference type="EMBL" id="HCT58922.1"/>
    </source>
</evidence>
<dbReference type="PANTHER" id="PTHR34582:SF6">
    <property type="entry name" value="UPF0702 TRANSMEMBRANE PROTEIN YCAP"/>
    <property type="match status" value="1"/>
</dbReference>
<sequence length="181" mass="20316">MITTAMQAATATDWRAMFTPSVSWLELFLHATLMYLTVVVVLRLLRRPKGTLTGADFLAVVLIADAVKGALASDFGALTGGAVMVGVVYLWEYSLDALSYQSPRLRQLLNGGPLMLVRDGRLLRQNLRRVMLSRAELQTQLRELGIEHLRDVRQAYLDADGRINAFMRADVEHMQRSRIVE</sequence>
<dbReference type="PANTHER" id="PTHR34582">
    <property type="entry name" value="UPF0702 TRANSMEMBRANE PROTEIN YCAP"/>
    <property type="match status" value="1"/>
</dbReference>
<protein>
    <submittedName>
        <fullName evidence="9">DUF421 domain-containing protein</fullName>
    </submittedName>
</protein>
<evidence type="ECO:0000259" key="8">
    <source>
        <dbReference type="Pfam" id="PF04239"/>
    </source>
</evidence>
<evidence type="ECO:0000256" key="4">
    <source>
        <dbReference type="ARBA" id="ARBA00022692"/>
    </source>
</evidence>
<feature type="transmembrane region" description="Helical" evidence="7">
    <location>
        <begin position="77"/>
        <end position="95"/>
    </location>
</feature>
<reference evidence="9 10" key="1">
    <citation type="journal article" date="2018" name="Nat. Biotechnol.">
        <title>A standardized bacterial taxonomy based on genome phylogeny substantially revises the tree of life.</title>
        <authorList>
            <person name="Parks D.H."/>
            <person name="Chuvochina M."/>
            <person name="Waite D.W."/>
            <person name="Rinke C."/>
            <person name="Skarshewski A."/>
            <person name="Chaumeil P.A."/>
            <person name="Hugenholtz P."/>
        </authorList>
    </citation>
    <scope>NUCLEOTIDE SEQUENCE [LARGE SCALE GENOMIC DNA]</scope>
    <source>
        <strain evidence="9">UBA8844</strain>
    </source>
</reference>
<dbReference type="AlphaFoldDB" id="A0A3D4VDW9"/>
<dbReference type="EMBL" id="DPIY01000012">
    <property type="protein sequence ID" value="HCT58922.1"/>
    <property type="molecule type" value="Genomic_DNA"/>
</dbReference>
<evidence type="ECO:0000256" key="6">
    <source>
        <dbReference type="ARBA" id="ARBA00023136"/>
    </source>
</evidence>
<evidence type="ECO:0000313" key="10">
    <source>
        <dbReference type="Proteomes" id="UP000264071"/>
    </source>
</evidence>
<feature type="domain" description="YetF C-terminal" evidence="8">
    <location>
        <begin position="102"/>
        <end position="170"/>
    </location>
</feature>
<organism evidence="9 10">
    <name type="scientific">Gemmatimonas aurantiaca</name>
    <dbReference type="NCBI Taxonomy" id="173480"/>
    <lineage>
        <taxon>Bacteria</taxon>
        <taxon>Pseudomonadati</taxon>
        <taxon>Gemmatimonadota</taxon>
        <taxon>Gemmatimonadia</taxon>
        <taxon>Gemmatimonadales</taxon>
        <taxon>Gemmatimonadaceae</taxon>
        <taxon>Gemmatimonas</taxon>
    </lineage>
</organism>
<proteinExistence type="inferred from homology"/>
<gene>
    <name evidence="9" type="ORF">DGD08_17105</name>
</gene>
<comment type="subcellular location">
    <subcellularLocation>
        <location evidence="1">Cell membrane</location>
        <topology evidence="1">Multi-pass membrane protein</topology>
    </subcellularLocation>
</comment>
<dbReference type="Proteomes" id="UP000264071">
    <property type="component" value="Unassembled WGS sequence"/>
</dbReference>
<dbReference type="InterPro" id="IPR007353">
    <property type="entry name" value="DUF421"/>
</dbReference>